<proteinExistence type="predicted"/>
<dbReference type="SUPFAM" id="SSF52540">
    <property type="entry name" value="P-loop containing nucleoside triphosphate hydrolases"/>
    <property type="match status" value="1"/>
</dbReference>
<dbReference type="NCBIfam" id="TIGR03817">
    <property type="entry name" value="DECH_helic"/>
    <property type="match status" value="1"/>
</dbReference>
<evidence type="ECO:0000313" key="7">
    <source>
        <dbReference type="Proteomes" id="UP000824037"/>
    </source>
</evidence>
<dbReference type="GO" id="GO:0043138">
    <property type="term" value="F:3'-5' DNA helicase activity"/>
    <property type="evidence" value="ECO:0007669"/>
    <property type="project" value="TreeGrafter"/>
</dbReference>
<evidence type="ECO:0000256" key="3">
    <source>
        <dbReference type="SAM" id="MobiDB-lite"/>
    </source>
</evidence>
<sequence length="792" mass="84618">MLTPQRVQESLVHTHHLHPAAGEHGDWPDWADADLVAAYRRRGVEQPWRHQVTAAEASWAGRHVVLATATGSGKSMAAWLPAISSIRSAQLGTSIAALQRRPSVLYLSPTKALAADQLHGLQALLTAGEITDVRVATCDGDTPTDERTWIRDHADVVLSNPDFLHFSLLPGHRRWQRLLRGLRYVVVDECHAYRGVLGAHVALVLRRLLRLAEHYGAAPVAILASATTGEPEVSAARLLGVDPTTVTAVGQSSAPRGHTTVALWQPAILPGAEEQVWAQESTGGPPAWRPSGTPEDAPRRSALAETSELLTDLVRAGKRTLAFVRSRVGAEAIADQTRSRLADRDSAELAGRVAAYRGGYLPEERRELERALRTGDLLALSSTNALELGVDISGLDAVLIAGWPGTRVSLWQQIGRAGRAGADGLAVLVASDNPLDTYLVHHPEAIFETGVEATAFDPGNPYVLAPHLCAAAAETPLLQADIERFGPGTPALLRDLVARGFLRDRPNGWYWNYSRPESPTDLTDLRGGSGAPVQVVEAGTGRVLGTVDAGRADATVHTGAIYVHQGRTFRVESYEDDVAVVTERSVGYRTRPHVDKHVSVVRTGTEMAWGPVTWGYGVVDVTEQVTGYDRRRIPGMDLIGTYSLELPTHTLRTTACWWHADPGVLAEAGVAPGDLPGALHAAEHAAIGLLGLIATCDRWDIGGLSTAVHADTLEPTVFVYDGYPGGAGFAQRGYSAAARWMVATRDAIAACPCATGCPSCVQSPKCGNNNSPLDKAGALLLLTMLTAFAPRS</sequence>
<dbReference type="InterPro" id="IPR011545">
    <property type="entry name" value="DEAD/DEAH_box_helicase_dom"/>
</dbReference>
<dbReference type="PROSITE" id="PS51192">
    <property type="entry name" value="HELICASE_ATP_BIND_1"/>
    <property type="match status" value="1"/>
</dbReference>
<dbReference type="Pfam" id="PF09369">
    <property type="entry name" value="MZB"/>
    <property type="match status" value="1"/>
</dbReference>
<evidence type="ECO:0000259" key="5">
    <source>
        <dbReference type="PROSITE" id="PS51194"/>
    </source>
</evidence>
<dbReference type="InterPro" id="IPR014001">
    <property type="entry name" value="Helicase_ATP-bd"/>
</dbReference>
<gene>
    <name evidence="6" type="ORF">H9815_02800</name>
</gene>
<evidence type="ECO:0000256" key="2">
    <source>
        <dbReference type="ARBA" id="ARBA00022840"/>
    </source>
</evidence>
<dbReference type="InterPro" id="IPR055227">
    <property type="entry name" value="HRQ1_WHD"/>
</dbReference>
<dbReference type="InterPro" id="IPR027417">
    <property type="entry name" value="P-loop_NTPase"/>
</dbReference>
<name>A0A9D2ECA2_9MICO</name>
<dbReference type="InterPro" id="IPR001650">
    <property type="entry name" value="Helicase_C-like"/>
</dbReference>
<dbReference type="SMART" id="SM00490">
    <property type="entry name" value="HELICc"/>
    <property type="match status" value="1"/>
</dbReference>
<dbReference type="PANTHER" id="PTHR47957">
    <property type="entry name" value="ATP-DEPENDENT HELICASE HRQ1"/>
    <property type="match status" value="1"/>
</dbReference>
<dbReference type="PANTHER" id="PTHR47957:SF3">
    <property type="entry name" value="ATP-DEPENDENT HELICASE HRQ1"/>
    <property type="match status" value="1"/>
</dbReference>
<keyword evidence="2" id="KW-0067">ATP-binding</keyword>
<feature type="domain" description="Helicase ATP-binding" evidence="4">
    <location>
        <begin position="55"/>
        <end position="246"/>
    </location>
</feature>
<dbReference type="InterPro" id="IPR022307">
    <property type="entry name" value="Helicase_put_actinobac"/>
</dbReference>
<reference evidence="6" key="1">
    <citation type="journal article" date="2021" name="PeerJ">
        <title>Extensive microbial diversity within the chicken gut microbiome revealed by metagenomics and culture.</title>
        <authorList>
            <person name="Gilroy R."/>
            <person name="Ravi A."/>
            <person name="Getino M."/>
            <person name="Pursley I."/>
            <person name="Horton D.L."/>
            <person name="Alikhan N.F."/>
            <person name="Baker D."/>
            <person name="Gharbi K."/>
            <person name="Hall N."/>
            <person name="Watson M."/>
            <person name="Adriaenssens E.M."/>
            <person name="Foster-Nyarko E."/>
            <person name="Jarju S."/>
            <person name="Secka A."/>
            <person name="Antonio M."/>
            <person name="Oren A."/>
            <person name="Chaudhuri R.R."/>
            <person name="La Ragione R."/>
            <person name="Hildebrand F."/>
            <person name="Pallen M.J."/>
        </authorList>
    </citation>
    <scope>NUCLEOTIDE SEQUENCE</scope>
    <source>
        <strain evidence="6">ChiGjej4B4-7305</strain>
    </source>
</reference>
<evidence type="ECO:0000313" key="6">
    <source>
        <dbReference type="EMBL" id="HIZ34682.1"/>
    </source>
</evidence>
<dbReference type="GO" id="GO:0003676">
    <property type="term" value="F:nucleic acid binding"/>
    <property type="evidence" value="ECO:0007669"/>
    <property type="project" value="InterPro"/>
</dbReference>
<dbReference type="Pfam" id="PF00271">
    <property type="entry name" value="Helicase_C"/>
    <property type="match status" value="1"/>
</dbReference>
<feature type="region of interest" description="Disordered" evidence="3">
    <location>
        <begin position="279"/>
        <end position="301"/>
    </location>
</feature>
<dbReference type="SMART" id="SM00487">
    <property type="entry name" value="DEXDc"/>
    <property type="match status" value="1"/>
</dbReference>
<reference evidence="6" key="2">
    <citation type="submission" date="2021-04" db="EMBL/GenBank/DDBJ databases">
        <authorList>
            <person name="Gilroy R."/>
        </authorList>
    </citation>
    <scope>NUCLEOTIDE SEQUENCE</scope>
    <source>
        <strain evidence="6">ChiGjej4B4-7305</strain>
    </source>
</reference>
<dbReference type="Gene3D" id="3.40.50.300">
    <property type="entry name" value="P-loop containing nucleotide triphosphate hydrolases"/>
    <property type="match status" value="2"/>
</dbReference>
<accession>A0A9D2ECA2</accession>
<feature type="domain" description="Helicase C-terminal" evidence="5">
    <location>
        <begin position="309"/>
        <end position="462"/>
    </location>
</feature>
<dbReference type="CDD" id="cd18797">
    <property type="entry name" value="SF2_C_Hrq"/>
    <property type="match status" value="1"/>
</dbReference>
<evidence type="ECO:0000259" key="4">
    <source>
        <dbReference type="PROSITE" id="PS51192"/>
    </source>
</evidence>
<dbReference type="GO" id="GO:0036297">
    <property type="term" value="P:interstrand cross-link repair"/>
    <property type="evidence" value="ECO:0007669"/>
    <property type="project" value="TreeGrafter"/>
</dbReference>
<dbReference type="EMBL" id="DXBY01000050">
    <property type="protein sequence ID" value="HIZ34682.1"/>
    <property type="molecule type" value="Genomic_DNA"/>
</dbReference>
<dbReference type="Proteomes" id="UP000824037">
    <property type="component" value="Unassembled WGS sequence"/>
</dbReference>
<dbReference type="GO" id="GO:0005524">
    <property type="term" value="F:ATP binding"/>
    <property type="evidence" value="ECO:0007669"/>
    <property type="project" value="UniProtKB-KW"/>
</dbReference>
<evidence type="ECO:0000256" key="1">
    <source>
        <dbReference type="ARBA" id="ARBA00022741"/>
    </source>
</evidence>
<dbReference type="AlphaFoldDB" id="A0A9D2ECA2"/>
<keyword evidence="6" id="KW-0378">Hydrolase</keyword>
<dbReference type="InterPro" id="IPR018973">
    <property type="entry name" value="MZB"/>
</dbReference>
<dbReference type="Pfam" id="PF00270">
    <property type="entry name" value="DEAD"/>
    <property type="match status" value="1"/>
</dbReference>
<comment type="caution">
    <text evidence="6">The sequence shown here is derived from an EMBL/GenBank/DDBJ whole genome shotgun (WGS) entry which is preliminary data.</text>
</comment>
<dbReference type="PROSITE" id="PS51194">
    <property type="entry name" value="HELICASE_CTER"/>
    <property type="match status" value="1"/>
</dbReference>
<keyword evidence="1" id="KW-0547">Nucleotide-binding</keyword>
<keyword evidence="6" id="KW-0347">Helicase</keyword>
<organism evidence="6 7">
    <name type="scientific">Candidatus Ruania gallistercoris</name>
    <dbReference type="NCBI Taxonomy" id="2838746"/>
    <lineage>
        <taxon>Bacteria</taxon>
        <taxon>Bacillati</taxon>
        <taxon>Actinomycetota</taxon>
        <taxon>Actinomycetes</taxon>
        <taxon>Micrococcales</taxon>
        <taxon>Ruaniaceae</taxon>
        <taxon>Ruania</taxon>
    </lineage>
</organism>
<protein>
    <submittedName>
        <fullName evidence="6">DEAD/DEAH box helicase</fullName>
    </submittedName>
</protein>
<dbReference type="Pfam" id="PF22982">
    <property type="entry name" value="WHD_HRQ1"/>
    <property type="match status" value="1"/>
</dbReference>
<dbReference type="GO" id="GO:0006289">
    <property type="term" value="P:nucleotide-excision repair"/>
    <property type="evidence" value="ECO:0007669"/>
    <property type="project" value="TreeGrafter"/>
</dbReference>